<evidence type="ECO:0000313" key="4">
    <source>
        <dbReference type="Proteomes" id="UP000693970"/>
    </source>
</evidence>
<evidence type="ECO:0000256" key="1">
    <source>
        <dbReference type="SAM" id="MobiDB-lite"/>
    </source>
</evidence>
<feature type="compositionally biased region" description="Polar residues" evidence="1">
    <location>
        <begin position="388"/>
        <end position="398"/>
    </location>
</feature>
<feature type="compositionally biased region" description="Acidic residues" evidence="1">
    <location>
        <begin position="539"/>
        <end position="554"/>
    </location>
</feature>
<dbReference type="InterPro" id="IPR018962">
    <property type="entry name" value="DUF1995"/>
</dbReference>
<reference evidence="3" key="1">
    <citation type="journal article" date="2021" name="Sci. Rep.">
        <title>Diploid genomic architecture of Nitzschia inconspicua, an elite biomass production diatom.</title>
        <authorList>
            <person name="Oliver A."/>
            <person name="Podell S."/>
            <person name="Pinowska A."/>
            <person name="Traller J.C."/>
            <person name="Smith S.R."/>
            <person name="McClure R."/>
            <person name="Beliaev A."/>
            <person name="Bohutskyi P."/>
            <person name="Hill E.A."/>
            <person name="Rabines A."/>
            <person name="Zheng H."/>
            <person name="Allen L.Z."/>
            <person name="Kuo A."/>
            <person name="Grigoriev I.V."/>
            <person name="Allen A.E."/>
            <person name="Hazlebeck D."/>
            <person name="Allen E.E."/>
        </authorList>
    </citation>
    <scope>NUCLEOTIDE SEQUENCE</scope>
    <source>
        <strain evidence="3">Hildebrandi</strain>
    </source>
</reference>
<feature type="region of interest" description="Disordered" evidence="1">
    <location>
        <begin position="143"/>
        <end position="179"/>
    </location>
</feature>
<dbReference type="OrthoDB" id="44882at2759"/>
<gene>
    <name evidence="3" type="ORF">IV203_005338</name>
</gene>
<organism evidence="3 4">
    <name type="scientific">Nitzschia inconspicua</name>
    <dbReference type="NCBI Taxonomy" id="303405"/>
    <lineage>
        <taxon>Eukaryota</taxon>
        <taxon>Sar</taxon>
        <taxon>Stramenopiles</taxon>
        <taxon>Ochrophyta</taxon>
        <taxon>Bacillariophyta</taxon>
        <taxon>Bacillariophyceae</taxon>
        <taxon>Bacillariophycidae</taxon>
        <taxon>Bacillariales</taxon>
        <taxon>Bacillariaceae</taxon>
        <taxon>Nitzschia</taxon>
    </lineage>
</organism>
<proteinExistence type="predicted"/>
<accession>A0A9K3PGE1</accession>
<feature type="region of interest" description="Disordered" evidence="1">
    <location>
        <begin position="529"/>
        <end position="554"/>
    </location>
</feature>
<feature type="domain" description="DUF1995" evidence="2">
    <location>
        <begin position="197"/>
        <end position="347"/>
    </location>
</feature>
<evidence type="ECO:0000313" key="3">
    <source>
        <dbReference type="EMBL" id="KAG7346270.1"/>
    </source>
</evidence>
<comment type="caution">
    <text evidence="3">The sequence shown here is derived from an EMBL/GenBank/DDBJ whole genome shotgun (WGS) entry which is preliminary data.</text>
</comment>
<name>A0A9K3PGE1_9STRA</name>
<dbReference type="Proteomes" id="UP000693970">
    <property type="component" value="Unassembled WGS sequence"/>
</dbReference>
<feature type="region of interest" description="Disordered" evidence="1">
    <location>
        <begin position="48"/>
        <end position="74"/>
    </location>
</feature>
<dbReference type="AlphaFoldDB" id="A0A9K3PGE1"/>
<protein>
    <submittedName>
        <fullName evidence="3">DUF1995 domain containing protein</fullName>
    </submittedName>
</protein>
<dbReference type="EMBL" id="JAGRRH010000021">
    <property type="protein sequence ID" value="KAG7346270.1"/>
    <property type="molecule type" value="Genomic_DNA"/>
</dbReference>
<dbReference type="InterPro" id="IPR053021">
    <property type="entry name" value="Chloroplast_ADK"/>
</dbReference>
<dbReference type="Pfam" id="PF09353">
    <property type="entry name" value="DUF1995"/>
    <property type="match status" value="1"/>
</dbReference>
<feature type="compositionally biased region" description="Acidic residues" evidence="1">
    <location>
        <begin position="413"/>
        <end position="423"/>
    </location>
</feature>
<dbReference type="PANTHER" id="PTHR35509">
    <property type="entry name" value="DOMAIN PROTEIN, PUTATIVE (DUF1995)-RELATED"/>
    <property type="match status" value="1"/>
</dbReference>
<keyword evidence="4" id="KW-1185">Reference proteome</keyword>
<feature type="region of interest" description="Disordered" evidence="1">
    <location>
        <begin position="382"/>
        <end position="423"/>
    </location>
</feature>
<reference evidence="3" key="2">
    <citation type="submission" date="2021-04" db="EMBL/GenBank/DDBJ databases">
        <authorList>
            <person name="Podell S."/>
        </authorList>
    </citation>
    <scope>NUCLEOTIDE SEQUENCE</scope>
    <source>
        <strain evidence="3">Hildebrandi</strain>
    </source>
</reference>
<dbReference type="PANTHER" id="PTHR35509:SF1">
    <property type="entry name" value="DOMAIN PROTEIN, PUTATIVE (DUF1995)-RELATED"/>
    <property type="match status" value="1"/>
</dbReference>
<sequence>MDRIDNISFAYPIDNALQTRRLRASSRRRPLSFDRTNIIPSEKHPAFYAFSEGSSSPEDDEAQASTPNDRTSDGDALTQEIVDAAVSKLKKKFMRRITRLEDIVSRQEIEIYRLKQQCSRLTQVSEAFSSLLGLLKEAGLDAGKTTDEEGIEGSSVWPEPKNDDRSSGSSNETDQKVSLPGRVVESYDDEIIFGTAPASVIDAADAAGAAILAAMLGGKQRMLVDVRDAELSTDPETLVQFIELTILPIAAGLEGLKSTRNRVKIVFPKVSQLLEYRRTMALAAPEVVALSTLGFDPVEKRDKLVVIVAPEPDDEEGVQAMRELLVPSDPDSRPIQQPVVILNYHMIPFQGLDFDFETAYHLRLLTVQYMSDGIAQEILNKFQKEDNGNPSKSGSSIADDNDKTDLEVFSDNGSDEDEARTEDEALESAMKHAHELGMHQGTTRAMVIRAYPRPWHVFVDLSPDTDADYEVAATFDEEPSLEQINYAIVECLEGSEVEDQIVAQQMQQALEEGQLNKVSDMISDALERFDDGEAGPIDISDDEDDFDMFEEDSV</sequence>
<evidence type="ECO:0000259" key="2">
    <source>
        <dbReference type="Pfam" id="PF09353"/>
    </source>
</evidence>